<dbReference type="CDD" id="cd03017">
    <property type="entry name" value="PRX_BCP"/>
    <property type="match status" value="1"/>
</dbReference>
<evidence type="ECO:0000256" key="6">
    <source>
        <dbReference type="ARBA" id="ARBA00023002"/>
    </source>
</evidence>
<dbReference type="GO" id="GO:0005737">
    <property type="term" value="C:cytoplasm"/>
    <property type="evidence" value="ECO:0007669"/>
    <property type="project" value="TreeGrafter"/>
</dbReference>
<evidence type="ECO:0000256" key="7">
    <source>
        <dbReference type="ARBA" id="ARBA00023157"/>
    </source>
</evidence>
<evidence type="ECO:0000313" key="15">
    <source>
        <dbReference type="EMBL" id="PPE73253.1"/>
    </source>
</evidence>
<dbReference type="GO" id="GO:0008379">
    <property type="term" value="F:thioredoxin peroxidase activity"/>
    <property type="evidence" value="ECO:0007669"/>
    <property type="project" value="TreeGrafter"/>
</dbReference>
<evidence type="ECO:0000256" key="13">
    <source>
        <dbReference type="PIRSR" id="PIRSR000239-1"/>
    </source>
</evidence>
<proteinExistence type="inferred from homology"/>
<dbReference type="SUPFAM" id="SSF52833">
    <property type="entry name" value="Thioredoxin-like"/>
    <property type="match status" value="1"/>
</dbReference>
<feature type="active site" description="Cysteine sulfenic acid (-SOH) intermediate; for peroxidase activity" evidence="13">
    <location>
        <position position="45"/>
    </location>
</feature>
<dbReference type="GO" id="GO:0034599">
    <property type="term" value="P:cellular response to oxidative stress"/>
    <property type="evidence" value="ECO:0007669"/>
    <property type="project" value="TreeGrafter"/>
</dbReference>
<evidence type="ECO:0000256" key="1">
    <source>
        <dbReference type="ARBA" id="ARBA00003330"/>
    </source>
</evidence>
<dbReference type="PANTHER" id="PTHR42801:SF4">
    <property type="entry name" value="AHPC_TSA FAMILY PROTEIN"/>
    <property type="match status" value="1"/>
</dbReference>
<sequence length="156" mass="17223">MAFAVGDKIPDLKLAATGGRDVALRALRGKPLVVYFYPKDNTPGCTQEGQDFRDLYEQFTALGAEVLGISKDSVRSHENFAAKYEFPFPLLSDPDEAACQAFDVIREKSMYGRKYLGVDRSSFLFDAKGVLLREWRSVKVKGHAAEVLAALRSAVA</sequence>
<protein>
    <recommendedName>
        <fullName evidence="3">thioredoxin-dependent peroxiredoxin</fullName>
        <ecNumber evidence="3">1.11.1.24</ecNumber>
    </recommendedName>
    <alternativeName>
        <fullName evidence="9">Thioredoxin peroxidase</fullName>
    </alternativeName>
    <alternativeName>
        <fullName evidence="11">Thioredoxin-dependent peroxiredoxin Bcp</fullName>
    </alternativeName>
</protein>
<keyword evidence="16" id="KW-1185">Reference proteome</keyword>
<evidence type="ECO:0000256" key="12">
    <source>
        <dbReference type="ARBA" id="ARBA00049091"/>
    </source>
</evidence>
<dbReference type="RefSeq" id="WP_104230849.1">
    <property type="nucleotide sequence ID" value="NZ_PSNW01000007.1"/>
</dbReference>
<evidence type="ECO:0000256" key="8">
    <source>
        <dbReference type="ARBA" id="ARBA00023284"/>
    </source>
</evidence>
<dbReference type="PANTHER" id="PTHR42801">
    <property type="entry name" value="THIOREDOXIN-DEPENDENT PEROXIDE REDUCTASE"/>
    <property type="match status" value="1"/>
</dbReference>
<dbReference type="InterPro" id="IPR050924">
    <property type="entry name" value="Peroxiredoxin_BCP/PrxQ"/>
</dbReference>
<comment type="similarity">
    <text evidence="10">Belongs to the peroxiredoxin family. BCP/PrxQ subfamily.</text>
</comment>
<dbReference type="OrthoDB" id="9812811at2"/>
<keyword evidence="8" id="KW-0676">Redox-active center</keyword>
<keyword evidence="5" id="KW-0049">Antioxidant</keyword>
<dbReference type="GO" id="GO:0045454">
    <property type="term" value="P:cell redox homeostasis"/>
    <property type="evidence" value="ECO:0007669"/>
    <property type="project" value="TreeGrafter"/>
</dbReference>
<dbReference type="InterPro" id="IPR013766">
    <property type="entry name" value="Thioredoxin_domain"/>
</dbReference>
<keyword evidence="6" id="KW-0560">Oxidoreductase</keyword>
<gene>
    <name evidence="15" type="ORF">C3942_13325</name>
</gene>
<keyword evidence="4" id="KW-0575">Peroxidase</keyword>
<dbReference type="InterPro" id="IPR024706">
    <property type="entry name" value="Peroxiredoxin_AhpC-typ"/>
</dbReference>
<accession>A0A2S5TE36</accession>
<evidence type="ECO:0000256" key="3">
    <source>
        <dbReference type="ARBA" id="ARBA00013017"/>
    </source>
</evidence>
<evidence type="ECO:0000256" key="11">
    <source>
        <dbReference type="ARBA" id="ARBA00042639"/>
    </source>
</evidence>
<dbReference type="EMBL" id="PSNW01000007">
    <property type="protein sequence ID" value="PPE73253.1"/>
    <property type="molecule type" value="Genomic_DNA"/>
</dbReference>
<dbReference type="PROSITE" id="PS51352">
    <property type="entry name" value="THIOREDOXIN_2"/>
    <property type="match status" value="1"/>
</dbReference>
<comment type="function">
    <text evidence="1">Thiol-specific peroxidase that catalyzes the reduction of hydrogen peroxide and organic hydroperoxides to water and alcohols, respectively. Plays a role in cell protection against oxidative stress by detoxifying peroxides and as sensor of hydrogen peroxide-mediated signaling events.</text>
</comment>
<evidence type="ECO:0000256" key="2">
    <source>
        <dbReference type="ARBA" id="ARBA00011245"/>
    </source>
</evidence>
<dbReference type="InterPro" id="IPR036249">
    <property type="entry name" value="Thioredoxin-like_sf"/>
</dbReference>
<dbReference type="InterPro" id="IPR000866">
    <property type="entry name" value="AhpC/TSA"/>
</dbReference>
<name>A0A2S5TE36_9GAMM</name>
<evidence type="ECO:0000256" key="9">
    <source>
        <dbReference type="ARBA" id="ARBA00032824"/>
    </source>
</evidence>
<dbReference type="EC" id="1.11.1.24" evidence="3"/>
<feature type="domain" description="Thioredoxin" evidence="14">
    <location>
        <begin position="3"/>
        <end position="156"/>
    </location>
</feature>
<comment type="subunit">
    <text evidence="2">Monomer.</text>
</comment>
<dbReference type="AlphaFoldDB" id="A0A2S5TE36"/>
<dbReference type="Gene3D" id="3.40.30.10">
    <property type="entry name" value="Glutaredoxin"/>
    <property type="match status" value="1"/>
</dbReference>
<evidence type="ECO:0000256" key="4">
    <source>
        <dbReference type="ARBA" id="ARBA00022559"/>
    </source>
</evidence>
<dbReference type="PIRSF" id="PIRSF000239">
    <property type="entry name" value="AHPC"/>
    <property type="match status" value="1"/>
</dbReference>
<comment type="catalytic activity">
    <reaction evidence="12">
        <text>a hydroperoxide + [thioredoxin]-dithiol = an alcohol + [thioredoxin]-disulfide + H2O</text>
        <dbReference type="Rhea" id="RHEA:62620"/>
        <dbReference type="Rhea" id="RHEA-COMP:10698"/>
        <dbReference type="Rhea" id="RHEA-COMP:10700"/>
        <dbReference type="ChEBI" id="CHEBI:15377"/>
        <dbReference type="ChEBI" id="CHEBI:29950"/>
        <dbReference type="ChEBI" id="CHEBI:30879"/>
        <dbReference type="ChEBI" id="CHEBI:35924"/>
        <dbReference type="ChEBI" id="CHEBI:50058"/>
        <dbReference type="EC" id="1.11.1.24"/>
    </reaction>
</comment>
<dbReference type="FunFam" id="3.40.30.10:FF:000007">
    <property type="entry name" value="Thioredoxin-dependent thiol peroxidase"/>
    <property type="match status" value="1"/>
</dbReference>
<keyword evidence="7" id="KW-1015">Disulfide bond</keyword>
<reference evidence="15 16" key="1">
    <citation type="submission" date="2018-02" db="EMBL/GenBank/DDBJ databases">
        <title>Genome sequencing of Solimonas sp. HR-BB.</title>
        <authorList>
            <person name="Lee Y."/>
            <person name="Jeon C.O."/>
        </authorList>
    </citation>
    <scope>NUCLEOTIDE SEQUENCE [LARGE SCALE GENOMIC DNA]</scope>
    <source>
        <strain evidence="15 16">HR-BB</strain>
    </source>
</reference>
<evidence type="ECO:0000259" key="14">
    <source>
        <dbReference type="PROSITE" id="PS51352"/>
    </source>
</evidence>
<dbReference type="Pfam" id="PF00578">
    <property type="entry name" value="AhpC-TSA"/>
    <property type="match status" value="1"/>
</dbReference>
<evidence type="ECO:0000256" key="10">
    <source>
        <dbReference type="ARBA" id="ARBA00038489"/>
    </source>
</evidence>
<organism evidence="15 16">
    <name type="scientific">Solimonas fluminis</name>
    <dbReference type="NCBI Taxonomy" id="2086571"/>
    <lineage>
        <taxon>Bacteria</taxon>
        <taxon>Pseudomonadati</taxon>
        <taxon>Pseudomonadota</taxon>
        <taxon>Gammaproteobacteria</taxon>
        <taxon>Nevskiales</taxon>
        <taxon>Nevskiaceae</taxon>
        <taxon>Solimonas</taxon>
    </lineage>
</organism>
<comment type="caution">
    <text evidence="15">The sequence shown here is derived from an EMBL/GenBank/DDBJ whole genome shotgun (WGS) entry which is preliminary data.</text>
</comment>
<evidence type="ECO:0000256" key="5">
    <source>
        <dbReference type="ARBA" id="ARBA00022862"/>
    </source>
</evidence>
<dbReference type="Proteomes" id="UP000238220">
    <property type="component" value="Unassembled WGS sequence"/>
</dbReference>
<evidence type="ECO:0000313" key="16">
    <source>
        <dbReference type="Proteomes" id="UP000238220"/>
    </source>
</evidence>